<gene>
    <name evidence="1" type="ORF">KHM83_14260</name>
</gene>
<dbReference type="RefSeq" id="WP_213237703.1">
    <property type="nucleotide sequence ID" value="NZ_JAHBCL010000026.1"/>
</dbReference>
<comment type="caution">
    <text evidence="1">The sequence shown here is derived from an EMBL/GenBank/DDBJ whole genome shotgun (WGS) entry which is preliminary data.</text>
</comment>
<dbReference type="Proteomes" id="UP000746471">
    <property type="component" value="Unassembled WGS sequence"/>
</dbReference>
<dbReference type="EMBL" id="JAHBCL010000026">
    <property type="protein sequence ID" value="MBS7527844.1"/>
    <property type="molecule type" value="Genomic_DNA"/>
</dbReference>
<accession>A0ABS5PRP6</accession>
<proteinExistence type="predicted"/>
<evidence type="ECO:0000313" key="2">
    <source>
        <dbReference type="Proteomes" id="UP000746471"/>
    </source>
</evidence>
<protein>
    <submittedName>
        <fullName evidence="1">DUF2577 family protein</fullName>
    </submittedName>
</protein>
<sequence length="82" mass="8479">MNLAQTIKKAATEAVNASMPADIIIGVVSSLSPFEVATEKMAIDEDFIIRTDAVAAFEIGDTAVLLQAGGGQKFVVLGKVIG</sequence>
<reference evidence="1 2" key="1">
    <citation type="submission" date="2021-05" db="EMBL/GenBank/DDBJ databases">
        <title>Fusibacter ferrireducens sp. nov., an anaerobic, sulfur- and Fe-reducing bacterium isolated from the mangrove sediment.</title>
        <authorList>
            <person name="Qiu D."/>
        </authorList>
    </citation>
    <scope>NUCLEOTIDE SEQUENCE [LARGE SCALE GENOMIC DNA]</scope>
    <source>
        <strain evidence="1 2">DSM 12116</strain>
    </source>
</reference>
<organism evidence="1 2">
    <name type="scientific">Fusibacter paucivorans</name>
    <dbReference type="NCBI Taxonomy" id="76009"/>
    <lineage>
        <taxon>Bacteria</taxon>
        <taxon>Bacillati</taxon>
        <taxon>Bacillota</taxon>
        <taxon>Clostridia</taxon>
        <taxon>Eubacteriales</taxon>
        <taxon>Eubacteriales Family XII. Incertae Sedis</taxon>
        <taxon>Fusibacter</taxon>
    </lineage>
</organism>
<evidence type="ECO:0000313" key="1">
    <source>
        <dbReference type="EMBL" id="MBS7527844.1"/>
    </source>
</evidence>
<keyword evidence="2" id="KW-1185">Reference proteome</keyword>
<dbReference type="Pfam" id="PF10844">
    <property type="entry name" value="DUF2577"/>
    <property type="match status" value="1"/>
</dbReference>
<name>A0ABS5PRP6_9FIRM</name>
<dbReference type="InterPro" id="IPR022555">
    <property type="entry name" value="DUF2577"/>
</dbReference>